<keyword evidence="9" id="KW-1185">Reference proteome</keyword>
<dbReference type="CDD" id="cd00609">
    <property type="entry name" value="AAT_like"/>
    <property type="match status" value="1"/>
</dbReference>
<evidence type="ECO:0000256" key="3">
    <source>
        <dbReference type="ARBA" id="ARBA00022576"/>
    </source>
</evidence>
<reference evidence="8 9" key="1">
    <citation type="submission" date="2018-05" db="EMBL/GenBank/DDBJ databases">
        <title>Genomic Encyclopedia of Type Strains, Phase IV (KMG-IV): sequencing the most valuable type-strain genomes for metagenomic binning, comparative biology and taxonomic classification.</title>
        <authorList>
            <person name="Goeker M."/>
        </authorList>
    </citation>
    <scope>NUCLEOTIDE SEQUENCE [LARGE SCALE GENOMIC DNA]</scope>
    <source>
        <strain evidence="8 9">DSM 24906</strain>
    </source>
</reference>
<dbReference type="InterPro" id="IPR004839">
    <property type="entry name" value="Aminotransferase_I/II_large"/>
</dbReference>
<dbReference type="InterPro" id="IPR004838">
    <property type="entry name" value="NHTrfase_class1_PyrdxlP-BS"/>
</dbReference>
<keyword evidence="4 6" id="KW-0808">Transferase</keyword>
<comment type="caution">
    <text evidence="8">The sequence shown here is derived from an EMBL/GenBank/DDBJ whole genome shotgun (WGS) entry which is preliminary data.</text>
</comment>
<dbReference type="GO" id="GO:0008483">
    <property type="term" value="F:transaminase activity"/>
    <property type="evidence" value="ECO:0007669"/>
    <property type="project" value="UniProtKB-KW"/>
</dbReference>
<gene>
    <name evidence="8" type="ORF">C7380_10247</name>
</gene>
<evidence type="ECO:0000313" key="8">
    <source>
        <dbReference type="EMBL" id="PWJ96138.1"/>
    </source>
</evidence>
<protein>
    <recommendedName>
        <fullName evidence="6">Aminotransferase</fullName>
        <ecNumber evidence="6">2.6.1.-</ecNumber>
    </recommendedName>
</protein>
<feature type="domain" description="Aminotransferase class I/classII large" evidence="7">
    <location>
        <begin position="31"/>
        <end position="385"/>
    </location>
</feature>
<dbReference type="PROSITE" id="PS00105">
    <property type="entry name" value="AA_TRANSFER_CLASS_1"/>
    <property type="match status" value="1"/>
</dbReference>
<dbReference type="AlphaFoldDB" id="A0AA45C8K6"/>
<evidence type="ECO:0000256" key="5">
    <source>
        <dbReference type="ARBA" id="ARBA00022898"/>
    </source>
</evidence>
<dbReference type="GO" id="GO:0006520">
    <property type="term" value="P:amino acid metabolic process"/>
    <property type="evidence" value="ECO:0007669"/>
    <property type="project" value="InterPro"/>
</dbReference>
<sequence>MNFSKRVLNMQESPIRKLIPYSDEAKQKGKKVYHLNIGQPDLKTPEAFFDAIKDKTEKNDIVSYSHSAGLMELREAFSDYYKKWNIPLEKEEIIITTGGSEAIIFALGSVADPGDEIIVIEPFYANYRGFSEMLNLKLVPVRATPETGYAVPNKEMFENVITKNTKAIIFSNPSNPTGAVYTKEEISIINEIAKEHDLYIISDEVYKEFTFDGKKHISIMNFDDYDKYIIVDSISKRYSACGARIGVFATKNKKLYSQAMKFAQSRLCSPLIAQYGTIGLLKNVNDKYMEDMINEYTQRRDIVYEELSKIEGAVFKKPHGSFYVSVELPIDDSEKFIKWMLKDFDIDGETVMVAPLDGFYNTEGAGKKEIRIAYVLEKEKLKKACYILKEGVNEYNKIYVK</sequence>
<dbReference type="RefSeq" id="WP_109603761.1">
    <property type="nucleotide sequence ID" value="NZ_QGGI01000002.1"/>
</dbReference>
<dbReference type="Pfam" id="PF00155">
    <property type="entry name" value="Aminotran_1_2"/>
    <property type="match status" value="1"/>
</dbReference>
<name>A0AA45C8K6_9BACT</name>
<dbReference type="NCBIfam" id="NF005744">
    <property type="entry name" value="PRK07568.1"/>
    <property type="match status" value="1"/>
</dbReference>
<keyword evidence="3 6" id="KW-0032">Aminotransferase</keyword>
<evidence type="ECO:0000313" key="9">
    <source>
        <dbReference type="Proteomes" id="UP000245921"/>
    </source>
</evidence>
<evidence type="ECO:0000256" key="4">
    <source>
        <dbReference type="ARBA" id="ARBA00022679"/>
    </source>
</evidence>
<evidence type="ECO:0000256" key="1">
    <source>
        <dbReference type="ARBA" id="ARBA00001933"/>
    </source>
</evidence>
<dbReference type="InterPro" id="IPR015421">
    <property type="entry name" value="PyrdxlP-dep_Trfase_major"/>
</dbReference>
<dbReference type="SUPFAM" id="SSF53383">
    <property type="entry name" value="PLP-dependent transferases"/>
    <property type="match status" value="1"/>
</dbReference>
<evidence type="ECO:0000256" key="2">
    <source>
        <dbReference type="ARBA" id="ARBA00007441"/>
    </source>
</evidence>
<proteinExistence type="inferred from homology"/>
<comment type="similarity">
    <text evidence="2 6">Belongs to the class-I pyridoxal-phosphate-dependent aminotransferase family.</text>
</comment>
<dbReference type="PANTHER" id="PTHR46383">
    <property type="entry name" value="ASPARTATE AMINOTRANSFERASE"/>
    <property type="match status" value="1"/>
</dbReference>
<dbReference type="InterPro" id="IPR050596">
    <property type="entry name" value="AspAT/PAT-like"/>
</dbReference>
<keyword evidence="5" id="KW-0663">Pyridoxal phosphate</keyword>
<dbReference type="EMBL" id="QGGI01000002">
    <property type="protein sequence ID" value="PWJ96138.1"/>
    <property type="molecule type" value="Genomic_DNA"/>
</dbReference>
<dbReference type="GO" id="GO:0030170">
    <property type="term" value="F:pyridoxal phosphate binding"/>
    <property type="evidence" value="ECO:0007669"/>
    <property type="project" value="InterPro"/>
</dbReference>
<dbReference type="EC" id="2.6.1.-" evidence="6"/>
<dbReference type="InterPro" id="IPR015424">
    <property type="entry name" value="PyrdxlP-dep_Trfase"/>
</dbReference>
<dbReference type="Proteomes" id="UP000245921">
    <property type="component" value="Unassembled WGS sequence"/>
</dbReference>
<dbReference type="InterPro" id="IPR015422">
    <property type="entry name" value="PyrdxlP-dep_Trfase_small"/>
</dbReference>
<evidence type="ECO:0000259" key="7">
    <source>
        <dbReference type="Pfam" id="PF00155"/>
    </source>
</evidence>
<dbReference type="PRINTS" id="PR00753">
    <property type="entry name" value="ACCSYNTHASE"/>
</dbReference>
<organism evidence="8 9">
    <name type="scientific">Oceanotoga teriensis</name>
    <dbReference type="NCBI Taxonomy" id="515440"/>
    <lineage>
        <taxon>Bacteria</taxon>
        <taxon>Thermotogati</taxon>
        <taxon>Thermotogota</taxon>
        <taxon>Thermotogae</taxon>
        <taxon>Petrotogales</taxon>
        <taxon>Petrotogaceae</taxon>
        <taxon>Oceanotoga</taxon>
    </lineage>
</organism>
<evidence type="ECO:0000256" key="6">
    <source>
        <dbReference type="RuleBase" id="RU000481"/>
    </source>
</evidence>
<accession>A0AA45C8K6</accession>
<dbReference type="Gene3D" id="3.40.640.10">
    <property type="entry name" value="Type I PLP-dependent aspartate aminotransferase-like (Major domain)"/>
    <property type="match status" value="1"/>
</dbReference>
<comment type="cofactor">
    <cofactor evidence="1 6">
        <name>pyridoxal 5'-phosphate</name>
        <dbReference type="ChEBI" id="CHEBI:597326"/>
    </cofactor>
</comment>
<dbReference type="Gene3D" id="3.90.1150.10">
    <property type="entry name" value="Aspartate Aminotransferase, domain 1"/>
    <property type="match status" value="1"/>
</dbReference>
<dbReference type="PANTHER" id="PTHR46383:SF1">
    <property type="entry name" value="ASPARTATE AMINOTRANSFERASE"/>
    <property type="match status" value="1"/>
</dbReference>